<accession>A0A9P1IV77</accession>
<evidence type="ECO:0000313" key="3">
    <source>
        <dbReference type="Proteomes" id="UP001152747"/>
    </source>
</evidence>
<reference evidence="2" key="1">
    <citation type="submission" date="2022-11" db="EMBL/GenBank/DDBJ databases">
        <authorList>
            <person name="Kikuchi T."/>
        </authorList>
    </citation>
    <scope>NUCLEOTIDE SEQUENCE</scope>
    <source>
        <strain evidence="2">PS1010</strain>
    </source>
</reference>
<feature type="signal peptide" evidence="1">
    <location>
        <begin position="1"/>
        <end position="22"/>
    </location>
</feature>
<evidence type="ECO:0000313" key="2">
    <source>
        <dbReference type="EMBL" id="CAI5451654.1"/>
    </source>
</evidence>
<keyword evidence="1" id="KW-0732">Signal</keyword>
<keyword evidence="3" id="KW-1185">Reference proteome</keyword>
<protein>
    <submittedName>
        <fullName evidence="2">Uncharacterized protein</fullName>
    </submittedName>
</protein>
<proteinExistence type="predicted"/>
<evidence type="ECO:0000256" key="1">
    <source>
        <dbReference type="SAM" id="SignalP"/>
    </source>
</evidence>
<sequence>MNFNSYLLALLIVLAQCCFVFSQNWEGDLDGSSFQYQQADPVEQRFLSYKRSIDDKIRSLKERNSNGQFKNILFG</sequence>
<organism evidence="2 3">
    <name type="scientific">Caenorhabditis angaria</name>
    <dbReference type="NCBI Taxonomy" id="860376"/>
    <lineage>
        <taxon>Eukaryota</taxon>
        <taxon>Metazoa</taxon>
        <taxon>Ecdysozoa</taxon>
        <taxon>Nematoda</taxon>
        <taxon>Chromadorea</taxon>
        <taxon>Rhabditida</taxon>
        <taxon>Rhabditina</taxon>
        <taxon>Rhabditomorpha</taxon>
        <taxon>Rhabditoidea</taxon>
        <taxon>Rhabditidae</taxon>
        <taxon>Peloderinae</taxon>
        <taxon>Caenorhabditis</taxon>
    </lineage>
</organism>
<feature type="chain" id="PRO_5040344052" evidence="1">
    <location>
        <begin position="23"/>
        <end position="75"/>
    </location>
</feature>
<dbReference type="Proteomes" id="UP001152747">
    <property type="component" value="Unassembled WGS sequence"/>
</dbReference>
<name>A0A9P1IV77_9PELO</name>
<comment type="caution">
    <text evidence="2">The sequence shown here is derived from an EMBL/GenBank/DDBJ whole genome shotgun (WGS) entry which is preliminary data.</text>
</comment>
<dbReference type="OrthoDB" id="5853107at2759"/>
<dbReference type="AlphaFoldDB" id="A0A9P1IV77"/>
<gene>
    <name evidence="2" type="ORF">CAMP_LOCUS14291</name>
</gene>
<dbReference type="EMBL" id="CANHGI010000005">
    <property type="protein sequence ID" value="CAI5451654.1"/>
    <property type="molecule type" value="Genomic_DNA"/>
</dbReference>